<dbReference type="PANTHER" id="PTHR31439">
    <property type="entry name" value="EXPRESSED PROTEIN"/>
    <property type="match status" value="1"/>
</dbReference>
<dbReference type="AlphaFoldDB" id="A0A6A4M4H2"/>
<evidence type="ECO:0000313" key="2">
    <source>
        <dbReference type="Proteomes" id="UP000428333"/>
    </source>
</evidence>
<protein>
    <submittedName>
        <fullName evidence="1">Uncharacterized protein</fullName>
    </submittedName>
</protein>
<keyword evidence="2" id="KW-1185">Reference proteome</keyword>
<accession>A0A6A4M4H2</accession>
<reference evidence="1 2" key="1">
    <citation type="journal article" date="2019" name="Genome Biol. Evol.">
        <title>The Rhododendron genome and chromosomal organization provide insight into shared whole-genome duplications across the heath family (Ericaceae).</title>
        <authorList>
            <person name="Soza V.L."/>
            <person name="Lindsley D."/>
            <person name="Waalkes A."/>
            <person name="Ramage E."/>
            <person name="Patwardhan R.P."/>
            <person name="Burton J.N."/>
            <person name="Adey A."/>
            <person name="Kumar A."/>
            <person name="Qiu R."/>
            <person name="Shendure J."/>
            <person name="Hall B."/>
        </authorList>
    </citation>
    <scope>NUCLEOTIDE SEQUENCE [LARGE SCALE GENOMIC DNA]</scope>
    <source>
        <strain evidence="1">RSF 1966-606</strain>
    </source>
</reference>
<feature type="non-terminal residue" evidence="1">
    <location>
        <position position="1"/>
    </location>
</feature>
<gene>
    <name evidence="1" type="ORF">C3L33_02939</name>
</gene>
<dbReference type="Proteomes" id="UP000428333">
    <property type="component" value="Linkage Group LG02"/>
</dbReference>
<dbReference type="OrthoDB" id="724026at2759"/>
<evidence type="ECO:0000313" key="1">
    <source>
        <dbReference type="EMBL" id="KAE9465150.1"/>
    </source>
</evidence>
<dbReference type="PANTHER" id="PTHR31439:SF4">
    <property type="entry name" value="NEURONAL PAS DOMAIN PROTEIN"/>
    <property type="match status" value="1"/>
</dbReference>
<name>A0A6A4M4H2_9ERIC</name>
<organism evidence="1 2">
    <name type="scientific">Rhododendron williamsianum</name>
    <dbReference type="NCBI Taxonomy" id="262921"/>
    <lineage>
        <taxon>Eukaryota</taxon>
        <taxon>Viridiplantae</taxon>
        <taxon>Streptophyta</taxon>
        <taxon>Embryophyta</taxon>
        <taxon>Tracheophyta</taxon>
        <taxon>Spermatophyta</taxon>
        <taxon>Magnoliopsida</taxon>
        <taxon>eudicotyledons</taxon>
        <taxon>Gunneridae</taxon>
        <taxon>Pentapetalae</taxon>
        <taxon>asterids</taxon>
        <taxon>Ericales</taxon>
        <taxon>Ericaceae</taxon>
        <taxon>Ericoideae</taxon>
        <taxon>Rhodoreae</taxon>
        <taxon>Rhododendron</taxon>
    </lineage>
</organism>
<proteinExistence type="predicted"/>
<dbReference type="EMBL" id="QEFC01000299">
    <property type="protein sequence ID" value="KAE9465150.1"/>
    <property type="molecule type" value="Genomic_DNA"/>
</dbReference>
<comment type="caution">
    <text evidence="1">The sequence shown here is derived from an EMBL/GenBank/DDBJ whole genome shotgun (WGS) entry which is preliminary data.</text>
</comment>
<sequence length="495" mass="56543">MASSSFPDVWAWIQNLPPITQWSTNSMSTCIYCSSSSQPSLKLSITKNPQSSFLSFSILADFSLTFSLWTSKPLKLNSTHTKFIDEETISNLFINFIEDVLNYCPNKNTSLLRIPKIDSLNNFGEIFNLSFLTLTFLICIYEAPADLRSECLNTFKNQLACVRSRETTKPLVRLLGSSLEEQWMRSINLAITNWIVELQATNHTLKTPSPLFSYAISRVGLWKVQLYCPVIAMDIEKPTNPLPDERLWFSLNYHQLEGVIQLNYKVMVREKWVDVIVNVDNIRCDVIRLVTEKLMAERGAGTAEKHFPSRISLQLTPTLQTNVLSVSVSKSSENPTREIGLEKTIEGSFDPPNSVGLKVSAGETVTMSLKPWKFEQSVYGDSANLNWFLHDSENGKEVFSSEPSKMALLQPKAWFRNRYSSAYRPFTRQGGVIFANDEYGANVCWKVDKGSSVGRVMEWEIKGWIWLTYWPNKYKTSYSETRRLEFREILPLTLA</sequence>